<dbReference type="SUPFAM" id="SSF51735">
    <property type="entry name" value="NAD(P)-binding Rossmann-fold domains"/>
    <property type="match status" value="1"/>
</dbReference>
<dbReference type="RefSeq" id="WP_225251600.1">
    <property type="nucleotide sequence ID" value="NZ_JAIWIU010000144.1"/>
</dbReference>
<evidence type="ECO:0000313" key="3">
    <source>
        <dbReference type="EMBL" id="MCA2018041.1"/>
    </source>
</evidence>
<dbReference type="PRINTS" id="PR00080">
    <property type="entry name" value="SDRFAMILY"/>
</dbReference>
<evidence type="ECO:0000313" key="4">
    <source>
        <dbReference type="Proteomes" id="UP001199044"/>
    </source>
</evidence>
<dbReference type="InterPro" id="IPR036291">
    <property type="entry name" value="NAD(P)-bd_dom_sf"/>
</dbReference>
<accession>A0ABS7YQU8</accession>
<comment type="caution">
    <text evidence="3">The sequence shown here is derived from an EMBL/GenBank/DDBJ whole genome shotgun (WGS) entry which is preliminary data.</text>
</comment>
<dbReference type="Gene3D" id="3.40.50.720">
    <property type="entry name" value="NAD(P)-binding Rossmann-like Domain"/>
    <property type="match status" value="1"/>
</dbReference>
<dbReference type="PRINTS" id="PR00081">
    <property type="entry name" value="GDHRDH"/>
</dbReference>
<dbReference type="Proteomes" id="UP001199044">
    <property type="component" value="Unassembled WGS sequence"/>
</dbReference>
<keyword evidence="4" id="KW-1185">Reference proteome</keyword>
<comment type="similarity">
    <text evidence="1">Belongs to the short-chain dehydrogenases/reductases (SDR) family.</text>
</comment>
<dbReference type="CDD" id="cd05233">
    <property type="entry name" value="SDR_c"/>
    <property type="match status" value="1"/>
</dbReference>
<dbReference type="PANTHER" id="PTHR43975:SF2">
    <property type="entry name" value="EG:BACR7A4.14 PROTEIN-RELATED"/>
    <property type="match status" value="1"/>
</dbReference>
<name>A0ABS7YQU8_9VIBR</name>
<dbReference type="SMART" id="SM00822">
    <property type="entry name" value="PKS_KR"/>
    <property type="match status" value="1"/>
</dbReference>
<sequence>MDLTNKVALVTGGGSGIGRGIAYRLAKDGAKVVIIGRSVNTLLESAAQHENISYVVTDIGESADITRVLDEIKTQHGQLDILVNNSGVAPVTPLADVDMSEFDQVFRVNVRGVVDLTKQSLDLLKASKGSVINISSAVANLPLPNMSLHSSSKAAVNSLTRVWGKELAKDGIRVNSVGVGPIETPIYDKAGLSEEEAQAHIDAVTKLIPFGRFGKVEEVASVVAFLASDEASYVTGCDYAVDGGFAA</sequence>
<feature type="domain" description="Ketoreductase" evidence="2">
    <location>
        <begin position="6"/>
        <end position="180"/>
    </location>
</feature>
<dbReference type="InterPro" id="IPR002347">
    <property type="entry name" value="SDR_fam"/>
</dbReference>
<dbReference type="PANTHER" id="PTHR43975">
    <property type="entry name" value="ZGC:101858"/>
    <property type="match status" value="1"/>
</dbReference>
<reference evidence="4" key="1">
    <citation type="submission" date="2023-07" db="EMBL/GenBank/DDBJ databases">
        <title>Molecular identification of indigenous halophilic bacteria isolated from red sea cost, biodegradation of synthetic dyes and assessment of degraded metabolite toxicity.</title>
        <authorList>
            <person name="Chaieb K."/>
            <person name="Altayb H.N."/>
        </authorList>
    </citation>
    <scope>NUCLEOTIDE SEQUENCE [LARGE SCALE GENOMIC DNA]</scope>
    <source>
        <strain evidence="4">K20</strain>
    </source>
</reference>
<protein>
    <submittedName>
        <fullName evidence="3">SDR family oxidoreductase</fullName>
    </submittedName>
</protein>
<proteinExistence type="inferred from homology"/>
<evidence type="ECO:0000256" key="1">
    <source>
        <dbReference type="ARBA" id="ARBA00006484"/>
    </source>
</evidence>
<organism evidence="3 4">
    <name type="scientific">Vibrio tritonius</name>
    <dbReference type="NCBI Taxonomy" id="1435069"/>
    <lineage>
        <taxon>Bacteria</taxon>
        <taxon>Pseudomonadati</taxon>
        <taxon>Pseudomonadota</taxon>
        <taxon>Gammaproteobacteria</taxon>
        <taxon>Vibrionales</taxon>
        <taxon>Vibrionaceae</taxon>
        <taxon>Vibrio</taxon>
    </lineage>
</organism>
<dbReference type="InterPro" id="IPR057326">
    <property type="entry name" value="KR_dom"/>
</dbReference>
<dbReference type="EMBL" id="JAIWIU010000144">
    <property type="protein sequence ID" value="MCA2018041.1"/>
    <property type="molecule type" value="Genomic_DNA"/>
</dbReference>
<evidence type="ECO:0000259" key="2">
    <source>
        <dbReference type="SMART" id="SM00822"/>
    </source>
</evidence>
<gene>
    <name evidence="3" type="ORF">LDJ79_18110</name>
</gene>
<dbReference type="Pfam" id="PF13561">
    <property type="entry name" value="adh_short_C2"/>
    <property type="match status" value="1"/>
</dbReference>